<dbReference type="EMBL" id="KZ348086">
    <property type="protein sequence ID" value="PIO66690.1"/>
    <property type="molecule type" value="Genomic_DNA"/>
</dbReference>
<accession>A0A2G9UB12</accession>
<proteinExistence type="predicted"/>
<feature type="domain" description="EGF-like" evidence="1">
    <location>
        <begin position="631"/>
        <end position="658"/>
    </location>
</feature>
<dbReference type="SMART" id="SM00181">
    <property type="entry name" value="EGF"/>
    <property type="match status" value="2"/>
</dbReference>
<reference evidence="2 3" key="1">
    <citation type="submission" date="2015-09" db="EMBL/GenBank/DDBJ databases">
        <title>Draft genome of the parasitic nematode Teladorsagia circumcincta isolate WARC Sus (inbred).</title>
        <authorList>
            <person name="Mitreva M."/>
        </authorList>
    </citation>
    <scope>NUCLEOTIDE SEQUENCE [LARGE SCALE GENOMIC DNA]</scope>
    <source>
        <strain evidence="2 3">S</strain>
    </source>
</reference>
<keyword evidence="3" id="KW-1185">Reference proteome</keyword>
<dbReference type="SMART" id="SM00710">
    <property type="entry name" value="PbH1"/>
    <property type="match status" value="5"/>
</dbReference>
<evidence type="ECO:0000259" key="1">
    <source>
        <dbReference type="SMART" id="SM00181"/>
    </source>
</evidence>
<sequence length="730" mass="79501">PFFSFIELNGDVTAMKGAIITLSLLILQDIAASFLRVESGHQRISIDGRALIVNGTKSAPVTFEPQAGRWKGIEIMNGPKIHIMDNRFEQNAMNNVIELRHLGEKNNFVGNLARSVVDLDVPRAIVRGNYFNNVQSSCEITRATPTHADTVANYWGHEKDTDFMPRNCALNRSLNYEVFEADSTEAENSSVILTTASILVQPKAMAEPVQPHRPTSLIRTTTPRAVAMAAVLKPFENTYNQVKARPLPYSVSSEVAVYPGQIVIVDPGTQFDFAPGIGFTVQEKGKLYLNGTADQPIRLFGESTWRGLVVKPGGTLVLSHAIIEGASIGLWIDSEKVQVENARIVDSVVHGVEITANAPSDVNLGNSVIERPKGSGIGVDERKGSITIRNVAIRDGWGSGIDFISPAEDIRIENVSVTNGSSYSIHIVEFPLLPLKSVLLQNVSVTDQNRGHAGVLITSGWVERIEIDQSFFTRNTVPSLIIGLEDCSVCRGPVCQTCDFDCVHGTCERETRTCSCARGWSGAACDICLSANCQVKSSVLYILPSTADREDTNVVVNVFGVEFPKTPSQLYTCIFGASYAEGRRISSSVVRCRVPRDLNIGRHLFNLAPEGSISVIPNFDVRPIHFTVFDSCSTALCKGVCIGPLCVCPKGTTGINCEIIEIIPSIDRHFIENQKASVASEGTPYIVVLPTMPGSLQRVNSTIEDLRFDSARGIIEWKEPVPVVFPGMSP</sequence>
<dbReference type="Gene3D" id="2.160.20.10">
    <property type="entry name" value="Single-stranded right-handed beta-helix, Pectin lyase-like"/>
    <property type="match status" value="1"/>
</dbReference>
<evidence type="ECO:0000313" key="3">
    <source>
        <dbReference type="Proteomes" id="UP000230423"/>
    </source>
</evidence>
<name>A0A2G9UB12_TELCI</name>
<gene>
    <name evidence="2" type="ORF">TELCIR_11587</name>
</gene>
<dbReference type="InterPro" id="IPR000742">
    <property type="entry name" value="EGF"/>
</dbReference>
<evidence type="ECO:0000313" key="2">
    <source>
        <dbReference type="EMBL" id="PIO66690.1"/>
    </source>
</evidence>
<organism evidence="2 3">
    <name type="scientific">Teladorsagia circumcincta</name>
    <name type="common">Brown stomach worm</name>
    <name type="synonym">Ostertagia circumcincta</name>
    <dbReference type="NCBI Taxonomy" id="45464"/>
    <lineage>
        <taxon>Eukaryota</taxon>
        <taxon>Metazoa</taxon>
        <taxon>Ecdysozoa</taxon>
        <taxon>Nematoda</taxon>
        <taxon>Chromadorea</taxon>
        <taxon>Rhabditida</taxon>
        <taxon>Rhabditina</taxon>
        <taxon>Rhabditomorpha</taxon>
        <taxon>Strongyloidea</taxon>
        <taxon>Trichostrongylidae</taxon>
        <taxon>Teladorsagia</taxon>
    </lineage>
</organism>
<dbReference type="SUPFAM" id="SSF51126">
    <property type="entry name" value="Pectin lyase-like"/>
    <property type="match status" value="1"/>
</dbReference>
<dbReference type="InterPro" id="IPR006626">
    <property type="entry name" value="PbH1"/>
</dbReference>
<dbReference type="OrthoDB" id="5823060at2759"/>
<dbReference type="AlphaFoldDB" id="A0A2G9UB12"/>
<feature type="domain" description="EGF-like" evidence="1">
    <location>
        <begin position="497"/>
        <end position="526"/>
    </location>
</feature>
<dbReference type="InterPro" id="IPR011050">
    <property type="entry name" value="Pectin_lyase_fold/virulence"/>
</dbReference>
<protein>
    <submittedName>
        <fullName evidence="2">EGF-like domain protein</fullName>
    </submittedName>
</protein>
<dbReference type="InterPro" id="IPR012334">
    <property type="entry name" value="Pectin_lyas_fold"/>
</dbReference>
<dbReference type="Proteomes" id="UP000230423">
    <property type="component" value="Unassembled WGS sequence"/>
</dbReference>
<feature type="non-terminal residue" evidence="2">
    <location>
        <position position="1"/>
    </location>
</feature>